<evidence type="ECO:0000313" key="8">
    <source>
        <dbReference type="EMBL" id="CAJ1389621.1"/>
    </source>
</evidence>
<comment type="caution">
    <text evidence="8">The sequence shown here is derived from an EMBL/GenBank/DDBJ whole genome shotgun (WGS) entry which is preliminary data.</text>
</comment>
<keyword evidence="2" id="KW-0813">Transport</keyword>
<feature type="transmembrane region" description="Helical" evidence="7">
    <location>
        <begin position="12"/>
        <end position="29"/>
    </location>
</feature>
<feature type="transmembrane region" description="Helical" evidence="7">
    <location>
        <begin position="41"/>
        <end position="64"/>
    </location>
</feature>
<feature type="transmembrane region" description="Helical" evidence="7">
    <location>
        <begin position="168"/>
        <end position="187"/>
    </location>
</feature>
<evidence type="ECO:0000256" key="5">
    <source>
        <dbReference type="ARBA" id="ARBA00023136"/>
    </source>
</evidence>
<evidence type="ECO:0000313" key="9">
    <source>
        <dbReference type="Proteomes" id="UP001178507"/>
    </source>
</evidence>
<dbReference type="InterPro" id="IPR013657">
    <property type="entry name" value="SCL35B1-4/HUT1"/>
</dbReference>
<feature type="transmembrane region" description="Helical" evidence="7">
    <location>
        <begin position="265"/>
        <end position="283"/>
    </location>
</feature>
<reference evidence="8" key="1">
    <citation type="submission" date="2023-08" db="EMBL/GenBank/DDBJ databases">
        <authorList>
            <person name="Chen Y."/>
            <person name="Shah S."/>
            <person name="Dougan E. K."/>
            <person name="Thang M."/>
            <person name="Chan C."/>
        </authorList>
    </citation>
    <scope>NUCLEOTIDE SEQUENCE</scope>
</reference>
<dbReference type="EMBL" id="CAUJNA010001902">
    <property type="protein sequence ID" value="CAJ1389621.1"/>
    <property type="molecule type" value="Genomic_DNA"/>
</dbReference>
<organism evidence="8 9">
    <name type="scientific">Effrenium voratum</name>
    <dbReference type="NCBI Taxonomy" id="2562239"/>
    <lineage>
        <taxon>Eukaryota</taxon>
        <taxon>Sar</taxon>
        <taxon>Alveolata</taxon>
        <taxon>Dinophyceae</taxon>
        <taxon>Suessiales</taxon>
        <taxon>Symbiodiniaceae</taxon>
        <taxon>Effrenium</taxon>
    </lineage>
</organism>
<feature type="compositionally biased region" description="Low complexity" evidence="6">
    <location>
        <begin position="412"/>
        <end position="423"/>
    </location>
</feature>
<accession>A0AA36ILM4</accession>
<proteinExistence type="predicted"/>
<sequence>MSYTAAPCRNVILFGLVSFCSTLLLEVLLESATRHGSGGALALGLTFGEFLGCCLIASFMGGTLTDRSLGDGQRRRAGFRYWRPYLKLSTLLLIGTGLPNLAVSWVQYPLKVTIKSSKLMLAMAVAAMVGNSRRFRRDEYFVAFLLCVGNLAFSFGSGTTDAPASKTILGVICLLGASLSDTLAVNAQQKMMQEEHISPNSLMLRQNVVGLVASVVLLLSTNALPMLFALGPKIIFYILGTGFLTGMSAWANTHMVNEAGAVAQARLSALRKFLTVVLSYLLFPKPLGAWRAGSLFLVALSLTVHLYQCRKKSPAPLAASSAQAKYVRNVSATSDEASTEASVQVAETASEKDEASMESSEEGASSSLPQLRSFGHDEVKDFEDPSVGSVQVMKYASEKDEASTESDLGANDSDTSTTCSDDSQSPERPGCKSSVSEPGIFEKRWNFGACVGIYAV</sequence>
<dbReference type="AlphaFoldDB" id="A0AA36ILM4"/>
<evidence type="ECO:0000256" key="1">
    <source>
        <dbReference type="ARBA" id="ARBA00004141"/>
    </source>
</evidence>
<evidence type="ECO:0000256" key="6">
    <source>
        <dbReference type="SAM" id="MobiDB-lite"/>
    </source>
</evidence>
<dbReference type="GO" id="GO:0005789">
    <property type="term" value="C:endoplasmic reticulum membrane"/>
    <property type="evidence" value="ECO:0007669"/>
    <property type="project" value="TreeGrafter"/>
</dbReference>
<feature type="region of interest" description="Disordered" evidence="6">
    <location>
        <begin position="393"/>
        <end position="437"/>
    </location>
</feature>
<evidence type="ECO:0000256" key="3">
    <source>
        <dbReference type="ARBA" id="ARBA00022692"/>
    </source>
</evidence>
<dbReference type="Proteomes" id="UP001178507">
    <property type="component" value="Unassembled WGS sequence"/>
</dbReference>
<feature type="region of interest" description="Disordered" evidence="6">
    <location>
        <begin position="337"/>
        <end position="370"/>
    </location>
</feature>
<evidence type="ECO:0000256" key="2">
    <source>
        <dbReference type="ARBA" id="ARBA00022448"/>
    </source>
</evidence>
<evidence type="ECO:0000256" key="4">
    <source>
        <dbReference type="ARBA" id="ARBA00022989"/>
    </source>
</evidence>
<dbReference type="PANTHER" id="PTHR10778">
    <property type="entry name" value="SOLUTE CARRIER FAMILY 35 MEMBER B"/>
    <property type="match status" value="1"/>
</dbReference>
<dbReference type="PANTHER" id="PTHR10778:SF8">
    <property type="entry name" value="ADENOSINE 3'-PHOSPHO 5'-PHOSPHOSULFATE TRANSPORTER 2"/>
    <property type="match status" value="1"/>
</dbReference>
<protein>
    <submittedName>
        <fullName evidence="8">Uncharacterized protein</fullName>
    </submittedName>
</protein>
<gene>
    <name evidence="8" type="ORF">EVOR1521_LOCUS15200</name>
</gene>
<feature type="transmembrane region" description="Helical" evidence="7">
    <location>
        <begin position="234"/>
        <end position="253"/>
    </location>
</feature>
<comment type="subcellular location">
    <subcellularLocation>
        <location evidence="1">Membrane</location>
        <topology evidence="1">Multi-pass membrane protein</topology>
    </subcellularLocation>
</comment>
<name>A0AA36ILM4_9DINO</name>
<keyword evidence="3 7" id="KW-0812">Transmembrane</keyword>
<keyword evidence="5 7" id="KW-0472">Membrane</keyword>
<evidence type="ECO:0000256" key="7">
    <source>
        <dbReference type="SAM" id="Phobius"/>
    </source>
</evidence>
<feature type="transmembrane region" description="Helical" evidence="7">
    <location>
        <begin position="140"/>
        <end position="156"/>
    </location>
</feature>
<feature type="transmembrane region" description="Helical" evidence="7">
    <location>
        <begin position="85"/>
        <end position="106"/>
    </location>
</feature>
<dbReference type="GO" id="GO:0000139">
    <property type="term" value="C:Golgi membrane"/>
    <property type="evidence" value="ECO:0007669"/>
    <property type="project" value="TreeGrafter"/>
</dbReference>
<keyword evidence="9" id="KW-1185">Reference proteome</keyword>
<dbReference type="Pfam" id="PF08449">
    <property type="entry name" value="UAA"/>
    <property type="match status" value="1"/>
</dbReference>
<dbReference type="GO" id="GO:0046964">
    <property type="term" value="F:3'-phosphoadenosine 5'-phosphosulfate transmembrane transporter activity"/>
    <property type="evidence" value="ECO:0007669"/>
    <property type="project" value="TreeGrafter"/>
</dbReference>
<keyword evidence="4 7" id="KW-1133">Transmembrane helix</keyword>
<feature type="transmembrane region" description="Helical" evidence="7">
    <location>
        <begin position="208"/>
        <end position="228"/>
    </location>
</feature>